<dbReference type="InterPro" id="IPR007278">
    <property type="entry name" value="DUF397"/>
</dbReference>
<protein>
    <submittedName>
        <fullName evidence="3">Toxin</fullName>
    </submittedName>
</protein>
<organism evidence="3 4">
    <name type="scientific">Streptomyces griseorubiginosus</name>
    <dbReference type="NCBI Taxonomy" id="67304"/>
    <lineage>
        <taxon>Bacteria</taxon>
        <taxon>Bacillati</taxon>
        <taxon>Actinomycetota</taxon>
        <taxon>Actinomycetes</taxon>
        <taxon>Kitasatosporales</taxon>
        <taxon>Streptomycetaceae</taxon>
        <taxon>Streptomyces</taxon>
    </lineage>
</organism>
<sequence>MAIRLGTLDTWTTSTYTNANGACLMVRSTEEEALELGDTKIPEGPKLAFPAEAWSAFVTSVKA</sequence>
<dbReference type="RefSeq" id="WP_030317661.1">
    <property type="nucleotide sequence ID" value="NZ_CP032427.1"/>
</dbReference>
<dbReference type="KEGG" id="sge:DWG14_04828"/>
<evidence type="ECO:0000313" key="4">
    <source>
        <dbReference type="Proteomes" id="UP000054375"/>
    </source>
</evidence>
<accession>A0A117QXZ0</accession>
<reference evidence="3 4" key="1">
    <citation type="submission" date="2015-10" db="EMBL/GenBank/DDBJ databases">
        <title>Draft genome sequence of Streptomyces griseorubiginosus DSM 40469, type strain for the species Streptomyces griseorubiginosus.</title>
        <authorList>
            <person name="Ruckert C."/>
            <person name="Winkler A."/>
            <person name="Kalinowski J."/>
            <person name="Kampfer P."/>
            <person name="Glaeser S."/>
        </authorList>
    </citation>
    <scope>NUCLEOTIDE SEQUENCE [LARGE SCALE GENOMIC DNA]</scope>
    <source>
        <strain evidence="3 4">DSM 40469</strain>
    </source>
</reference>
<reference evidence="2 5" key="2">
    <citation type="submission" date="2018-09" db="EMBL/GenBank/DDBJ databases">
        <title>Production of Trimethoprim by Streptomyces sp. 3E-1.</title>
        <authorList>
            <person name="Kang H.J."/>
            <person name="Kim S.B."/>
        </authorList>
    </citation>
    <scope>NUCLEOTIDE SEQUENCE [LARGE SCALE GENOMIC DNA]</scope>
    <source>
        <strain evidence="2 5">3E-1</strain>
    </source>
</reference>
<evidence type="ECO:0000313" key="2">
    <source>
        <dbReference type="EMBL" id="AYC40563.1"/>
    </source>
</evidence>
<dbReference type="OrthoDB" id="3482540at2"/>
<feature type="domain" description="DUF397" evidence="1">
    <location>
        <begin position="10"/>
        <end position="62"/>
    </location>
</feature>
<dbReference type="Pfam" id="PF04149">
    <property type="entry name" value="DUF397"/>
    <property type="match status" value="1"/>
</dbReference>
<gene>
    <name evidence="3" type="ORF">AQJ54_37920</name>
    <name evidence="2" type="ORF">DWG14_04828</name>
</gene>
<evidence type="ECO:0000313" key="3">
    <source>
        <dbReference type="EMBL" id="KUN60253.1"/>
    </source>
</evidence>
<evidence type="ECO:0000313" key="5">
    <source>
        <dbReference type="Proteomes" id="UP000265765"/>
    </source>
</evidence>
<dbReference type="Proteomes" id="UP000054375">
    <property type="component" value="Unassembled WGS sequence"/>
</dbReference>
<proteinExistence type="predicted"/>
<dbReference type="GeneID" id="91283704"/>
<dbReference type="Proteomes" id="UP000265765">
    <property type="component" value="Chromosome"/>
</dbReference>
<evidence type="ECO:0000259" key="1">
    <source>
        <dbReference type="Pfam" id="PF04149"/>
    </source>
</evidence>
<dbReference type="EMBL" id="CP032427">
    <property type="protein sequence ID" value="AYC40563.1"/>
    <property type="molecule type" value="Genomic_DNA"/>
</dbReference>
<dbReference type="AlphaFoldDB" id="A0A117QXZ0"/>
<keyword evidence="4" id="KW-1185">Reference proteome</keyword>
<dbReference type="EMBL" id="LMWV01000032">
    <property type="protein sequence ID" value="KUN60253.1"/>
    <property type="molecule type" value="Genomic_DNA"/>
</dbReference>
<name>A0A117QXZ0_9ACTN</name>